<proteinExistence type="predicted"/>
<dbReference type="EMBL" id="KN818302">
    <property type="protein sequence ID" value="KIL60227.1"/>
    <property type="molecule type" value="Genomic_DNA"/>
</dbReference>
<evidence type="ECO:0000313" key="2">
    <source>
        <dbReference type="Proteomes" id="UP000054549"/>
    </source>
</evidence>
<keyword evidence="2" id="KW-1185">Reference proteome</keyword>
<sequence length="62" mass="6979">MGNQYDQRTFLLDHSGLNNHTACSVFSTIFVDLNSTIVCVSVNQSQTNVFPCEFGSGEYRER</sequence>
<dbReference type="HOGENOM" id="CLU_2903746_0_0_1"/>
<accession>A0A0C2WFM5</accession>
<organism evidence="1 2">
    <name type="scientific">Amanita muscaria (strain Koide BX008)</name>
    <dbReference type="NCBI Taxonomy" id="946122"/>
    <lineage>
        <taxon>Eukaryota</taxon>
        <taxon>Fungi</taxon>
        <taxon>Dikarya</taxon>
        <taxon>Basidiomycota</taxon>
        <taxon>Agaricomycotina</taxon>
        <taxon>Agaricomycetes</taxon>
        <taxon>Agaricomycetidae</taxon>
        <taxon>Agaricales</taxon>
        <taxon>Pluteineae</taxon>
        <taxon>Amanitaceae</taxon>
        <taxon>Amanita</taxon>
    </lineage>
</organism>
<dbReference type="AlphaFoldDB" id="A0A0C2WFM5"/>
<reference evidence="1 2" key="1">
    <citation type="submission" date="2014-04" db="EMBL/GenBank/DDBJ databases">
        <title>Evolutionary Origins and Diversification of the Mycorrhizal Mutualists.</title>
        <authorList>
            <consortium name="DOE Joint Genome Institute"/>
            <consortium name="Mycorrhizal Genomics Consortium"/>
            <person name="Kohler A."/>
            <person name="Kuo A."/>
            <person name="Nagy L.G."/>
            <person name="Floudas D."/>
            <person name="Copeland A."/>
            <person name="Barry K.W."/>
            <person name="Cichocki N."/>
            <person name="Veneault-Fourrey C."/>
            <person name="LaButti K."/>
            <person name="Lindquist E.A."/>
            <person name="Lipzen A."/>
            <person name="Lundell T."/>
            <person name="Morin E."/>
            <person name="Murat C."/>
            <person name="Riley R."/>
            <person name="Ohm R."/>
            <person name="Sun H."/>
            <person name="Tunlid A."/>
            <person name="Henrissat B."/>
            <person name="Grigoriev I.V."/>
            <person name="Hibbett D.S."/>
            <person name="Martin F."/>
        </authorList>
    </citation>
    <scope>NUCLEOTIDE SEQUENCE [LARGE SCALE GENOMIC DNA]</scope>
    <source>
        <strain evidence="1 2">Koide BX008</strain>
    </source>
</reference>
<protein>
    <submittedName>
        <fullName evidence="1">Uncharacterized protein</fullName>
    </submittedName>
</protein>
<dbReference type="Proteomes" id="UP000054549">
    <property type="component" value="Unassembled WGS sequence"/>
</dbReference>
<name>A0A0C2WFM5_AMAMK</name>
<gene>
    <name evidence="1" type="ORF">M378DRAFT_168360</name>
</gene>
<evidence type="ECO:0000313" key="1">
    <source>
        <dbReference type="EMBL" id="KIL60227.1"/>
    </source>
</evidence>
<dbReference type="InParanoid" id="A0A0C2WFM5"/>